<dbReference type="EMBL" id="PGOL01003268">
    <property type="protein sequence ID" value="PKI41854.1"/>
    <property type="molecule type" value="Genomic_DNA"/>
</dbReference>
<accession>A0A2I0ICZ1</accession>
<dbReference type="Proteomes" id="UP000233551">
    <property type="component" value="Unassembled WGS sequence"/>
</dbReference>
<dbReference type="Pfam" id="PF17919">
    <property type="entry name" value="RT_RNaseH_2"/>
    <property type="match status" value="1"/>
</dbReference>
<dbReference type="InterPro" id="IPR041577">
    <property type="entry name" value="RT_RNaseH_2"/>
</dbReference>
<dbReference type="Gene3D" id="3.30.420.10">
    <property type="entry name" value="Ribonuclease H-like superfamily/Ribonuclease H"/>
    <property type="match status" value="2"/>
</dbReference>
<dbReference type="Pfam" id="PF00665">
    <property type="entry name" value="rve"/>
    <property type="match status" value="1"/>
</dbReference>
<feature type="region of interest" description="Disordered" evidence="1">
    <location>
        <begin position="1"/>
        <end position="36"/>
    </location>
</feature>
<dbReference type="InterPro" id="IPR043502">
    <property type="entry name" value="DNA/RNA_pol_sf"/>
</dbReference>
<dbReference type="GO" id="GO:0015074">
    <property type="term" value="P:DNA integration"/>
    <property type="evidence" value="ECO:0007669"/>
    <property type="project" value="InterPro"/>
</dbReference>
<dbReference type="PANTHER" id="PTHR48475">
    <property type="entry name" value="RIBONUCLEASE H"/>
    <property type="match status" value="1"/>
</dbReference>
<feature type="compositionally biased region" description="Basic and acidic residues" evidence="1">
    <location>
        <begin position="10"/>
        <end position="20"/>
    </location>
</feature>
<proteinExistence type="predicted"/>
<evidence type="ECO:0000259" key="2">
    <source>
        <dbReference type="PROSITE" id="PS50994"/>
    </source>
</evidence>
<reference evidence="3 4" key="1">
    <citation type="submission" date="2017-11" db="EMBL/GenBank/DDBJ databases">
        <title>De-novo sequencing of pomegranate (Punica granatum L.) genome.</title>
        <authorList>
            <person name="Akparov Z."/>
            <person name="Amiraslanov A."/>
            <person name="Hajiyeva S."/>
            <person name="Abbasov M."/>
            <person name="Kaur K."/>
            <person name="Hamwieh A."/>
            <person name="Solovyev V."/>
            <person name="Salamov A."/>
            <person name="Braich B."/>
            <person name="Kosarev P."/>
            <person name="Mahmoud A."/>
            <person name="Hajiyev E."/>
            <person name="Babayeva S."/>
            <person name="Izzatullayeva V."/>
            <person name="Mammadov A."/>
            <person name="Mammadov A."/>
            <person name="Sharifova S."/>
            <person name="Ojaghi J."/>
            <person name="Eynullazada K."/>
            <person name="Bayramov B."/>
            <person name="Abdulazimova A."/>
            <person name="Shahmuradov I."/>
        </authorList>
    </citation>
    <scope>NUCLEOTIDE SEQUENCE [LARGE SCALE GENOMIC DNA]</scope>
    <source>
        <strain evidence="4">cv. AG2017</strain>
        <tissue evidence="3">Leaf</tissue>
    </source>
</reference>
<feature type="domain" description="Integrase catalytic" evidence="2">
    <location>
        <begin position="548"/>
        <end position="654"/>
    </location>
</feature>
<evidence type="ECO:0000313" key="3">
    <source>
        <dbReference type="EMBL" id="PKI41854.1"/>
    </source>
</evidence>
<dbReference type="PROSITE" id="PS50994">
    <property type="entry name" value="INTEGRASE"/>
    <property type="match status" value="1"/>
</dbReference>
<sequence>GYKSQPNNSETKRPPLRSREQPTLQQNTTRSLQESRFVPNCQSETLSILLAFRNIRALSEKPPELLEPTCFLPGASQVGQRPFGSLQLHSGRKMVSGDSFLRVSVMQPREGGQSQAARSNSAHAGLDESTFESVQGKLLGFVVSERNIEVDTDKDDECQKAFDTIKAYVVRPPVLVSPSPGRPLILYLIMRRQSLGCLLGHEDESTHTERAIYYLSKKFTKGEPNYPEIEKMCCMLMWAMQRLRQYTLYHTIRLLSKADPLKYLLDGPSSGQAIADYLAEFSIEDDTPINSDFPDERILHVDDEKDRLVWKMYFVVAVNSTGSGIGTVLISLDWRHYPIATKIDFPCTNNVAEYEACIFGLQAVINFKTKDAELVPYHEYLEDLIENFEKISFTYTPHIKNQFAKELASLASIGSITKENLIETLEIEIHFLLTAQYPAFANRHDRKTLRHLAAHYVLSGEMLYRRSFDATLLRCVDENETQRLMEEVHEGSCGPRMNGIMLAKKLMRLGYFGSTMEIDCVKACLALPPMPSLHQPIKAPTNELHPIVAPWPFSMWGINMIDPIPPKASNGHLFILVAIDYLSKWIKAIKLASVTAKAVARILKRDIIARYRVLATIITNNAKNLNKKVINKLCAQFKIQHRNSSPYRPQMNDS</sequence>
<organism evidence="3 4">
    <name type="scientific">Punica granatum</name>
    <name type="common">Pomegranate</name>
    <dbReference type="NCBI Taxonomy" id="22663"/>
    <lineage>
        <taxon>Eukaryota</taxon>
        <taxon>Viridiplantae</taxon>
        <taxon>Streptophyta</taxon>
        <taxon>Embryophyta</taxon>
        <taxon>Tracheophyta</taxon>
        <taxon>Spermatophyta</taxon>
        <taxon>Magnoliopsida</taxon>
        <taxon>eudicotyledons</taxon>
        <taxon>Gunneridae</taxon>
        <taxon>Pentapetalae</taxon>
        <taxon>rosids</taxon>
        <taxon>malvids</taxon>
        <taxon>Myrtales</taxon>
        <taxon>Lythraceae</taxon>
        <taxon>Punica</taxon>
    </lineage>
</organism>
<evidence type="ECO:0000256" key="1">
    <source>
        <dbReference type="SAM" id="MobiDB-lite"/>
    </source>
</evidence>
<dbReference type="InterPro" id="IPR036397">
    <property type="entry name" value="RNaseH_sf"/>
</dbReference>
<feature type="non-terminal residue" evidence="3">
    <location>
        <position position="1"/>
    </location>
</feature>
<gene>
    <name evidence="3" type="ORF">CRG98_037759</name>
</gene>
<keyword evidence="4" id="KW-1185">Reference proteome</keyword>
<dbReference type="InterPro" id="IPR012337">
    <property type="entry name" value="RNaseH-like_sf"/>
</dbReference>
<dbReference type="AlphaFoldDB" id="A0A2I0ICZ1"/>
<dbReference type="InterPro" id="IPR001584">
    <property type="entry name" value="Integrase_cat-core"/>
</dbReference>
<dbReference type="GO" id="GO:0003676">
    <property type="term" value="F:nucleic acid binding"/>
    <property type="evidence" value="ECO:0007669"/>
    <property type="project" value="InterPro"/>
</dbReference>
<protein>
    <recommendedName>
        <fullName evidence="2">Integrase catalytic domain-containing protein</fullName>
    </recommendedName>
</protein>
<dbReference type="STRING" id="22663.A0A2I0ICZ1"/>
<comment type="caution">
    <text evidence="3">The sequence shown here is derived from an EMBL/GenBank/DDBJ whole genome shotgun (WGS) entry which is preliminary data.</text>
</comment>
<name>A0A2I0ICZ1_PUNGR</name>
<dbReference type="PANTHER" id="PTHR48475:SF1">
    <property type="entry name" value="RNASE H TYPE-1 DOMAIN-CONTAINING PROTEIN"/>
    <property type="match status" value="1"/>
</dbReference>
<dbReference type="SUPFAM" id="SSF53098">
    <property type="entry name" value="Ribonuclease H-like"/>
    <property type="match status" value="2"/>
</dbReference>
<feature type="compositionally biased region" description="Polar residues" evidence="1">
    <location>
        <begin position="21"/>
        <end position="36"/>
    </location>
</feature>
<dbReference type="SUPFAM" id="SSF56672">
    <property type="entry name" value="DNA/RNA polymerases"/>
    <property type="match status" value="1"/>
</dbReference>
<evidence type="ECO:0000313" key="4">
    <source>
        <dbReference type="Proteomes" id="UP000233551"/>
    </source>
</evidence>